<protein>
    <submittedName>
        <fullName evidence="2">Uncharacterized protein</fullName>
    </submittedName>
</protein>
<gene>
    <name evidence="2" type="ORF">AMON00008_LOCUS47427</name>
    <name evidence="3" type="ORF">AMON00008_LOCUS47428</name>
    <name evidence="4" type="ORF">AMON00008_LOCUS47431</name>
</gene>
<organism evidence="2">
    <name type="scientific">Alexandrium monilatum</name>
    <dbReference type="NCBI Taxonomy" id="311494"/>
    <lineage>
        <taxon>Eukaryota</taxon>
        <taxon>Sar</taxon>
        <taxon>Alveolata</taxon>
        <taxon>Dinophyceae</taxon>
        <taxon>Gonyaulacales</taxon>
        <taxon>Pyrocystaceae</taxon>
        <taxon>Alexandrium</taxon>
    </lineage>
</organism>
<feature type="region of interest" description="Disordered" evidence="1">
    <location>
        <begin position="1"/>
        <end position="21"/>
    </location>
</feature>
<feature type="compositionally biased region" description="Basic and acidic residues" evidence="1">
    <location>
        <begin position="12"/>
        <end position="21"/>
    </location>
</feature>
<dbReference type="EMBL" id="HBNR01067106">
    <property type="protein sequence ID" value="CAE4639704.1"/>
    <property type="molecule type" value="Transcribed_RNA"/>
</dbReference>
<reference evidence="2" key="1">
    <citation type="submission" date="2021-01" db="EMBL/GenBank/DDBJ databases">
        <authorList>
            <person name="Corre E."/>
            <person name="Pelletier E."/>
            <person name="Niang G."/>
            <person name="Scheremetjew M."/>
            <person name="Finn R."/>
            <person name="Kale V."/>
            <person name="Holt S."/>
            <person name="Cochrane G."/>
            <person name="Meng A."/>
            <person name="Brown T."/>
            <person name="Cohen L."/>
        </authorList>
    </citation>
    <scope>NUCLEOTIDE SEQUENCE</scope>
    <source>
        <strain evidence="2">CCMP3105</strain>
    </source>
</reference>
<accession>A0A6T1JEL0</accession>
<dbReference type="EMBL" id="HBNR01067107">
    <property type="protein sequence ID" value="CAE4639705.1"/>
    <property type="molecule type" value="Transcribed_RNA"/>
</dbReference>
<evidence type="ECO:0000313" key="2">
    <source>
        <dbReference type="EMBL" id="CAE4639704.1"/>
    </source>
</evidence>
<evidence type="ECO:0000313" key="3">
    <source>
        <dbReference type="EMBL" id="CAE4639705.1"/>
    </source>
</evidence>
<feature type="region of interest" description="Disordered" evidence="1">
    <location>
        <begin position="184"/>
        <end position="205"/>
    </location>
</feature>
<evidence type="ECO:0000313" key="4">
    <source>
        <dbReference type="EMBL" id="CAE4639710.1"/>
    </source>
</evidence>
<evidence type="ECO:0000256" key="1">
    <source>
        <dbReference type="SAM" id="MobiDB-lite"/>
    </source>
</evidence>
<sequence>MAGQSVIGEIAPRPRDTQEARTPWEVHVGPMTFRDGNMELRPQMKLGGEVGHFKAEAGFSDVRDGLRFEWGCRASADAKSTGHSLEELHENIRLKIKDQAAEAGSSAASAITTALQTLGLDRRSCADTCASRQAEAVWSGVESALERAQVILGSSASSASSGMGSIAESLGVSVADLNRVLSGAPSQAEGTSAGPVQAAEAGVETNRSRHEVSATCGAAAAGPEDAMSLRIVASAGLAVCAKMCLGWCDTQGYRMVGAGGKVDSVLSLGGEVFAGWHSSGVGMRIVLGIGHFSFEYDFPRAVRPRGSVPGQ</sequence>
<dbReference type="AlphaFoldDB" id="A0A6T1JEL0"/>
<dbReference type="EMBL" id="HBNR01067110">
    <property type="protein sequence ID" value="CAE4639710.1"/>
    <property type="molecule type" value="Transcribed_RNA"/>
</dbReference>
<name>A0A6T1JEL0_9DINO</name>
<proteinExistence type="predicted"/>